<feature type="chain" id="PRO_5004675275" description="Transmembrane protein" evidence="3">
    <location>
        <begin position="25"/>
        <end position="676"/>
    </location>
</feature>
<gene>
    <name evidence="4" type="ORF">EMWEY_00018380</name>
</gene>
<feature type="signal peptide" evidence="3">
    <location>
        <begin position="1"/>
        <end position="24"/>
    </location>
</feature>
<dbReference type="OrthoDB" id="347431at2759"/>
<protein>
    <recommendedName>
        <fullName evidence="6">Transmembrane protein</fullName>
    </recommendedName>
</protein>
<sequence length="676" mass="75207">MGFQNKRNLLGVHLLLILTLGWRAVWPAAGLETFTASVTPDLLDPWSSYLTTHSDVTSPFFDVSEGVSDEPVPQKTPSEPPASPTRRGRIFRKLAVLVALGISVAVAVQIHRRKSTNFAKHRQDRAPPSNRNALLQQVRGLFKSASMTNAALEAPEATELIGKLRKNLEKAERAQREGRAAAELHASVDAAISCVEMLRNKIIEHAETIAQGSKVISLHPLLDANNPDPVAEMKILKAYDETAVGPFLQYLSSVYNFSEALFIRTKKIHGCLMESAILSQNDDGQWLESSALKVNSLLSTLEAQQYTERLAKGLVSGSLSGLKVTMLAEREAKRWRLQLSLDQVRMLLQQTQRALQNISGSAEEASLQEKGLFLKKVEREVQEISDKVSGLSIPAKSIRKSGTLQDMFAVCSACQQAEDEVSADLDRILGVLTEFEPKVEDLDKASKEFMEELTEKYRKLFAWKDEITQRCYYNVQGKLANIIKEGTFPSATAAQMQHARVARGILKRMDQSMEASKREMGYGESALRVLNSMDKVSTAGQVLEGLKNIGNSIIQMKQQALLQFLSLHLIDILQQDVDHMTQNEATIAAHPHYPFVDKQKMQVLESGFKAAKESMESAGSLKEMTEAAVAMRTYYSEMEELVYEPRRQTYEKSCFPVCSKPFLGSAAYLVGHVKML</sequence>
<dbReference type="Proteomes" id="UP000030763">
    <property type="component" value="Unassembled WGS sequence"/>
</dbReference>
<dbReference type="VEuPathDB" id="ToxoDB:EMWEY_00018380"/>
<proteinExistence type="predicted"/>
<evidence type="ECO:0000256" key="2">
    <source>
        <dbReference type="SAM" id="Phobius"/>
    </source>
</evidence>
<evidence type="ECO:0000256" key="3">
    <source>
        <dbReference type="SAM" id="SignalP"/>
    </source>
</evidence>
<keyword evidence="2" id="KW-1133">Transmembrane helix</keyword>
<keyword evidence="2" id="KW-0472">Membrane</keyword>
<keyword evidence="2" id="KW-0812">Transmembrane</keyword>
<keyword evidence="5" id="KW-1185">Reference proteome</keyword>
<accession>U6LWT3</accession>
<evidence type="ECO:0000313" key="5">
    <source>
        <dbReference type="Proteomes" id="UP000030763"/>
    </source>
</evidence>
<dbReference type="OMA" id="ICCASEE"/>
<name>U6LWT3_EIMMA</name>
<dbReference type="GeneID" id="25335824"/>
<feature type="region of interest" description="Disordered" evidence="1">
    <location>
        <begin position="64"/>
        <end position="86"/>
    </location>
</feature>
<feature type="transmembrane region" description="Helical" evidence="2">
    <location>
        <begin position="90"/>
        <end position="110"/>
    </location>
</feature>
<dbReference type="EMBL" id="HG718932">
    <property type="protein sequence ID" value="CDJ56417.1"/>
    <property type="molecule type" value="Genomic_DNA"/>
</dbReference>
<evidence type="ECO:0000313" key="4">
    <source>
        <dbReference type="EMBL" id="CDJ56417.1"/>
    </source>
</evidence>
<evidence type="ECO:0008006" key="6">
    <source>
        <dbReference type="Google" id="ProtNLM"/>
    </source>
</evidence>
<organism evidence="4 5">
    <name type="scientific">Eimeria maxima</name>
    <name type="common">Coccidian parasite</name>
    <dbReference type="NCBI Taxonomy" id="5804"/>
    <lineage>
        <taxon>Eukaryota</taxon>
        <taxon>Sar</taxon>
        <taxon>Alveolata</taxon>
        <taxon>Apicomplexa</taxon>
        <taxon>Conoidasida</taxon>
        <taxon>Coccidia</taxon>
        <taxon>Eucoccidiorida</taxon>
        <taxon>Eimeriorina</taxon>
        <taxon>Eimeriidae</taxon>
        <taxon>Eimeria</taxon>
    </lineage>
</organism>
<evidence type="ECO:0000256" key="1">
    <source>
        <dbReference type="SAM" id="MobiDB-lite"/>
    </source>
</evidence>
<reference evidence="4" key="2">
    <citation type="submission" date="2013-10" db="EMBL/GenBank/DDBJ databases">
        <authorList>
            <person name="Aslett M."/>
        </authorList>
    </citation>
    <scope>NUCLEOTIDE SEQUENCE [LARGE SCALE GENOMIC DNA]</scope>
    <source>
        <strain evidence="4">Weybridge</strain>
    </source>
</reference>
<dbReference type="AlphaFoldDB" id="U6LWT3"/>
<dbReference type="RefSeq" id="XP_013333068.1">
    <property type="nucleotide sequence ID" value="XM_013477614.1"/>
</dbReference>
<keyword evidence="3" id="KW-0732">Signal</keyword>
<reference evidence="4" key="1">
    <citation type="submission" date="2013-10" db="EMBL/GenBank/DDBJ databases">
        <title>Genomic analysis of the causative agents of coccidiosis in chickens.</title>
        <authorList>
            <person name="Reid A.J."/>
            <person name="Blake D."/>
            <person name="Billington K."/>
            <person name="Browne H."/>
            <person name="Dunn M."/>
            <person name="Hung S."/>
            <person name="Kawahara F."/>
            <person name="Miranda-Saavedra D."/>
            <person name="Mourier T."/>
            <person name="Nagra H."/>
            <person name="Otto T.D."/>
            <person name="Rawlings N."/>
            <person name="Sanchez A."/>
            <person name="Sanders M."/>
            <person name="Subramaniam C."/>
            <person name="Tay Y."/>
            <person name="Dear P."/>
            <person name="Doerig C."/>
            <person name="Gruber A."/>
            <person name="Parkinson J."/>
            <person name="Shirley M."/>
            <person name="Wan K.L."/>
            <person name="Berriman M."/>
            <person name="Tomley F."/>
            <person name="Pain A."/>
        </authorList>
    </citation>
    <scope>NUCLEOTIDE SEQUENCE [LARGE SCALE GENOMIC DNA]</scope>
    <source>
        <strain evidence="4">Weybridge</strain>
    </source>
</reference>